<dbReference type="Gene3D" id="3.10.310.50">
    <property type="match status" value="1"/>
</dbReference>
<dbReference type="Proteomes" id="UP000664800">
    <property type="component" value="Unassembled WGS sequence"/>
</dbReference>
<dbReference type="InterPro" id="IPR007621">
    <property type="entry name" value="TPM_dom"/>
</dbReference>
<comment type="caution">
    <text evidence="2">The sequence shown here is derived from an EMBL/GenBank/DDBJ whole genome shotgun (WGS) entry which is preliminary data.</text>
</comment>
<evidence type="ECO:0000313" key="3">
    <source>
        <dbReference type="Proteomes" id="UP000664800"/>
    </source>
</evidence>
<dbReference type="RefSeq" id="WP_276732423.1">
    <property type="nucleotide sequence ID" value="NZ_JAFKMR010000033.1"/>
</dbReference>
<evidence type="ECO:0000313" key="2">
    <source>
        <dbReference type="EMBL" id="MBN8745543.1"/>
    </source>
</evidence>
<dbReference type="PANTHER" id="PTHR30373:SF8">
    <property type="entry name" value="BLL7265 PROTEIN"/>
    <property type="match status" value="1"/>
</dbReference>
<protein>
    <submittedName>
        <fullName evidence="2">TPM domain-containing protein</fullName>
    </submittedName>
</protein>
<dbReference type="PANTHER" id="PTHR30373">
    <property type="entry name" value="UPF0603 PROTEIN YGCG"/>
    <property type="match status" value="1"/>
</dbReference>
<organism evidence="2 3">
    <name type="scientific">Thiomonas arsenitoxydans (strain DSM 22701 / CIP 110005 / 3As)</name>
    <dbReference type="NCBI Taxonomy" id="426114"/>
    <lineage>
        <taxon>Bacteria</taxon>
        <taxon>Pseudomonadati</taxon>
        <taxon>Pseudomonadota</taxon>
        <taxon>Betaproteobacteria</taxon>
        <taxon>Burkholderiales</taxon>
        <taxon>Thiomonas</taxon>
    </lineage>
</organism>
<accession>A0A8I1N0A1</accession>
<proteinExistence type="predicted"/>
<reference evidence="2" key="1">
    <citation type="submission" date="2021-02" db="EMBL/GenBank/DDBJ databases">
        <title>Thiocyanate and organic carbon inputs drive convergent selection for specific autotrophic Afipia and Thiobacillus strains within complex microbiomes.</title>
        <authorList>
            <person name="Huddy R.J."/>
            <person name="Sachdeva R."/>
            <person name="Kadzinga F."/>
            <person name="Kantor R.S."/>
            <person name="Harrison S.T.L."/>
            <person name="Banfield J.F."/>
        </authorList>
    </citation>
    <scope>NUCLEOTIDE SEQUENCE</scope>
    <source>
        <strain evidence="2">SCN18_13_7_16_R3_B_64_19</strain>
    </source>
</reference>
<name>A0A8I1N0A1_THIA3</name>
<gene>
    <name evidence="2" type="ORF">J0I24_14760</name>
</gene>
<dbReference type="AlphaFoldDB" id="A0A8I1N0A1"/>
<dbReference type="Pfam" id="PF04536">
    <property type="entry name" value="TPM_phosphatase"/>
    <property type="match status" value="1"/>
</dbReference>
<evidence type="ECO:0000259" key="1">
    <source>
        <dbReference type="Pfam" id="PF04536"/>
    </source>
</evidence>
<feature type="domain" description="TPM" evidence="1">
    <location>
        <begin position="21"/>
        <end position="140"/>
    </location>
</feature>
<dbReference type="EMBL" id="JAFKMR010000033">
    <property type="protein sequence ID" value="MBN8745543.1"/>
    <property type="molecule type" value="Genomic_DNA"/>
</dbReference>
<sequence length="168" mass="19010">MRWSRLLRHLRFAPWQTRRAFPQATLGAIAKAIHAAELAHGGEIRFAVEGALDLPELWRGLSARERAIEVFSHLHVWDTEHNDGVLIYLLLAERDVEIVADRGIHQRAPSDAWEQVCRSMEALLRQGRFEAAALQGVAEVSGLLAQYAPPRSGEKRNELPDWPVVLRL</sequence>